<dbReference type="EMBL" id="CAWYQH010000141">
    <property type="protein sequence ID" value="CAK8694054.1"/>
    <property type="molecule type" value="Genomic_DNA"/>
</dbReference>
<gene>
    <name evidence="1" type="ORF">CVLEPA_LOCUS27329</name>
</gene>
<protein>
    <submittedName>
        <fullName evidence="1">Uncharacterized protein</fullName>
    </submittedName>
</protein>
<name>A0ABP0GT90_CLALP</name>
<reference evidence="1 2" key="1">
    <citation type="submission" date="2024-02" db="EMBL/GenBank/DDBJ databases">
        <authorList>
            <person name="Daric V."/>
            <person name="Darras S."/>
        </authorList>
    </citation>
    <scope>NUCLEOTIDE SEQUENCE [LARGE SCALE GENOMIC DNA]</scope>
</reference>
<organism evidence="1 2">
    <name type="scientific">Clavelina lepadiformis</name>
    <name type="common">Light-bulb sea squirt</name>
    <name type="synonym">Ascidia lepadiformis</name>
    <dbReference type="NCBI Taxonomy" id="159417"/>
    <lineage>
        <taxon>Eukaryota</taxon>
        <taxon>Metazoa</taxon>
        <taxon>Chordata</taxon>
        <taxon>Tunicata</taxon>
        <taxon>Ascidiacea</taxon>
        <taxon>Aplousobranchia</taxon>
        <taxon>Clavelinidae</taxon>
        <taxon>Clavelina</taxon>
    </lineage>
</organism>
<evidence type="ECO:0000313" key="1">
    <source>
        <dbReference type="EMBL" id="CAK8694054.1"/>
    </source>
</evidence>
<evidence type="ECO:0000313" key="2">
    <source>
        <dbReference type="Proteomes" id="UP001642483"/>
    </source>
</evidence>
<dbReference type="Proteomes" id="UP001642483">
    <property type="component" value="Unassembled WGS sequence"/>
</dbReference>
<sequence>MNYDVYCRHNLSRPWMETSQCAGWDNIKVYVPHPVHLRLWIFHKTRDCEDYIAVHLRCALDAFRHFYLSRPCSHADACVIKSSKEKEFNTTRPTANKASSSSSDYSSLVSLPRYVETVAVQADIATSSSSSTQSLVPEETVESVQISQPERELRHRGAVVSSLFKRDSWHVMAENPEEEEGSACHGITPGTYNEKSTQADLSKIDLPREKKPLVSRDPIGQECSDIALRYRDSVCRFTLKQSNIAPVPSAHGLQGSQSVFPLPCTAMQSHATLENHETTSGVSDANNDLLNLKRGHCLHVITHRVYPPFKLGESPVEPSSKTTLPSLKYTTDSGFGSEQTLPVIPEPLPTQRQQQPYETYILSLAINITTSKHCSEVVNLSSSTTINQPFHYKFFMVSITQTKIITHLLL</sequence>
<keyword evidence="2" id="KW-1185">Reference proteome</keyword>
<accession>A0ABP0GT90</accession>
<comment type="caution">
    <text evidence="1">The sequence shown here is derived from an EMBL/GenBank/DDBJ whole genome shotgun (WGS) entry which is preliminary data.</text>
</comment>
<proteinExistence type="predicted"/>